<reference evidence="2" key="1">
    <citation type="journal article" date="2019" name="Int. J. Syst. Evol. Microbiol.">
        <title>The Global Catalogue of Microorganisms (GCM) 10K type strain sequencing project: providing services to taxonomists for standard genome sequencing and annotation.</title>
        <authorList>
            <consortium name="The Broad Institute Genomics Platform"/>
            <consortium name="The Broad Institute Genome Sequencing Center for Infectious Disease"/>
            <person name="Wu L."/>
            <person name="Ma J."/>
        </authorList>
    </citation>
    <scope>NUCLEOTIDE SEQUENCE [LARGE SCALE GENOMIC DNA]</scope>
    <source>
        <strain evidence="2">CECT 8010</strain>
    </source>
</reference>
<sequence length="230" mass="25071">MEASKTTPTTPTVPKPQSNYQDIVHYLAACKTALKNAALPAIAPKLLGIGYTPAIIGAKLQEVATLETLHEQQKKEYGEQYKATVTYSAKENALHETYSKNLTISRVVFKNDVAAQVALGLPGERKKSKSGFQAQALQFYNGVLKNADYQTALAIRGITEAILTAQKTGFEGLSDLAASQKKETGEAQAATKKRDMALDAFADWMSDFKKMAIVALSDSPQLREQLGWKE</sequence>
<keyword evidence="2" id="KW-1185">Reference proteome</keyword>
<protein>
    <submittedName>
        <fullName evidence="1">Uncharacterized protein</fullName>
    </submittedName>
</protein>
<dbReference type="RefSeq" id="WP_379014224.1">
    <property type="nucleotide sequence ID" value="NZ_JBHSDC010000022.1"/>
</dbReference>
<organism evidence="1 2">
    <name type="scientific">Parasediminibacterium paludis</name>
    <dbReference type="NCBI Taxonomy" id="908966"/>
    <lineage>
        <taxon>Bacteria</taxon>
        <taxon>Pseudomonadati</taxon>
        <taxon>Bacteroidota</taxon>
        <taxon>Chitinophagia</taxon>
        <taxon>Chitinophagales</taxon>
        <taxon>Chitinophagaceae</taxon>
        <taxon>Parasediminibacterium</taxon>
    </lineage>
</organism>
<dbReference type="EMBL" id="JBHSDC010000022">
    <property type="protein sequence ID" value="MFC4232391.1"/>
    <property type="molecule type" value="Genomic_DNA"/>
</dbReference>
<evidence type="ECO:0000313" key="2">
    <source>
        <dbReference type="Proteomes" id="UP001595906"/>
    </source>
</evidence>
<dbReference type="Proteomes" id="UP001595906">
    <property type="component" value="Unassembled WGS sequence"/>
</dbReference>
<proteinExistence type="predicted"/>
<evidence type="ECO:0000313" key="1">
    <source>
        <dbReference type="EMBL" id="MFC4232391.1"/>
    </source>
</evidence>
<name>A0ABV8Q0C2_9BACT</name>
<gene>
    <name evidence="1" type="ORF">ACFOW1_10845</name>
</gene>
<accession>A0ABV8Q0C2</accession>
<comment type="caution">
    <text evidence="1">The sequence shown here is derived from an EMBL/GenBank/DDBJ whole genome shotgun (WGS) entry which is preliminary data.</text>
</comment>